<dbReference type="InterPro" id="IPR036282">
    <property type="entry name" value="Glutathione-S-Trfase_C_sf"/>
</dbReference>
<dbReference type="InterPro" id="IPR058268">
    <property type="entry name" value="DUF7962"/>
</dbReference>
<gene>
    <name evidence="3" type="ORF">R3P38DRAFT_2830988</name>
</gene>
<accession>A0AAW0EBV8</accession>
<proteinExistence type="predicted"/>
<evidence type="ECO:0000313" key="3">
    <source>
        <dbReference type="EMBL" id="KAK7061691.1"/>
    </source>
</evidence>
<protein>
    <submittedName>
        <fullName evidence="3">Glutathione S-transferase</fullName>
    </submittedName>
</protein>
<name>A0AAW0EBV8_9AGAR</name>
<evidence type="ECO:0000259" key="1">
    <source>
        <dbReference type="Pfam" id="PF13417"/>
    </source>
</evidence>
<sequence>MSVIIYRYDTSPFSIKIDNVLLLKNIQHEKVNVANILPRPEITDLLGVTHRRIPILAIGNDIYCDTSLIASALERRFPAAKGYGTIFPKKLGGGADTGLIKAFTLNWIDTIVFGLGVRLVPWDSLPPAFLEDRKGIMPSGAIDMEAANAGRGNALSALSSNLALLEEQLTDGREWLFETERPSLADITLHVLLGWMKQRNLPGVDSLLDANTFPQVVQWLARMTQHVDTHKQGKPAVLELKGEEAAKHIVAADFEPYSVVGFDEREAERLKLKAGDEVSITRDDYGAHIWGTAGKLVALNKEEFVLETKGSAGLIRCHFPRLGYSVKLGSQLKA</sequence>
<organism evidence="3 4">
    <name type="scientific">Favolaschia claudopus</name>
    <dbReference type="NCBI Taxonomy" id="2862362"/>
    <lineage>
        <taxon>Eukaryota</taxon>
        <taxon>Fungi</taxon>
        <taxon>Dikarya</taxon>
        <taxon>Basidiomycota</taxon>
        <taxon>Agaricomycotina</taxon>
        <taxon>Agaricomycetes</taxon>
        <taxon>Agaricomycetidae</taxon>
        <taxon>Agaricales</taxon>
        <taxon>Marasmiineae</taxon>
        <taxon>Mycenaceae</taxon>
        <taxon>Favolaschia</taxon>
    </lineage>
</organism>
<feature type="domain" description="GST N-terminal" evidence="1">
    <location>
        <begin position="6"/>
        <end position="79"/>
    </location>
</feature>
<dbReference type="AlphaFoldDB" id="A0AAW0EBV8"/>
<dbReference type="EMBL" id="JAWWNJ010000002">
    <property type="protein sequence ID" value="KAK7061691.1"/>
    <property type="molecule type" value="Genomic_DNA"/>
</dbReference>
<comment type="caution">
    <text evidence="3">The sequence shown here is derived from an EMBL/GenBank/DDBJ whole genome shotgun (WGS) entry which is preliminary data.</text>
</comment>
<dbReference type="Gene3D" id="3.40.30.110">
    <property type="match status" value="1"/>
</dbReference>
<dbReference type="SUPFAM" id="SSF52833">
    <property type="entry name" value="Thioredoxin-like"/>
    <property type="match status" value="1"/>
</dbReference>
<feature type="domain" description="DUF7962" evidence="2">
    <location>
        <begin position="127"/>
        <end position="229"/>
    </location>
</feature>
<dbReference type="InterPro" id="IPR036249">
    <property type="entry name" value="Thioredoxin-like_sf"/>
</dbReference>
<dbReference type="Pfam" id="PF13417">
    <property type="entry name" value="GST_N_3"/>
    <property type="match status" value="1"/>
</dbReference>
<dbReference type="SUPFAM" id="SSF47616">
    <property type="entry name" value="GST C-terminal domain-like"/>
    <property type="match status" value="1"/>
</dbReference>
<keyword evidence="4" id="KW-1185">Reference proteome</keyword>
<dbReference type="Pfam" id="PF25907">
    <property type="entry name" value="DUF7962"/>
    <property type="match status" value="1"/>
</dbReference>
<dbReference type="Proteomes" id="UP001362999">
    <property type="component" value="Unassembled WGS sequence"/>
</dbReference>
<dbReference type="InterPro" id="IPR004045">
    <property type="entry name" value="Glutathione_S-Trfase_N"/>
</dbReference>
<reference evidence="3 4" key="1">
    <citation type="journal article" date="2024" name="J Genomics">
        <title>Draft genome sequencing and assembly of Favolaschia claudopus CIRM-BRFM 2984 isolated from oak limbs.</title>
        <authorList>
            <person name="Navarro D."/>
            <person name="Drula E."/>
            <person name="Chaduli D."/>
            <person name="Cazenave R."/>
            <person name="Ahrendt S."/>
            <person name="Wang J."/>
            <person name="Lipzen A."/>
            <person name="Daum C."/>
            <person name="Barry K."/>
            <person name="Grigoriev I.V."/>
            <person name="Favel A."/>
            <person name="Rosso M.N."/>
            <person name="Martin F."/>
        </authorList>
    </citation>
    <scope>NUCLEOTIDE SEQUENCE [LARGE SCALE GENOMIC DNA]</scope>
    <source>
        <strain evidence="3 4">CIRM-BRFM 2984</strain>
    </source>
</reference>
<evidence type="ECO:0000259" key="2">
    <source>
        <dbReference type="Pfam" id="PF25907"/>
    </source>
</evidence>
<evidence type="ECO:0000313" key="4">
    <source>
        <dbReference type="Proteomes" id="UP001362999"/>
    </source>
</evidence>
<dbReference type="Gene3D" id="1.20.1050.10">
    <property type="match status" value="1"/>
</dbReference>